<keyword evidence="5 11" id="KW-0812">Transmembrane</keyword>
<keyword evidence="3" id="KW-0813">Transport</keyword>
<dbReference type="PANTHER" id="PTHR10106">
    <property type="entry name" value="CYTOCHROME B561-RELATED"/>
    <property type="match status" value="1"/>
</dbReference>
<feature type="transmembrane region" description="Helical" evidence="11">
    <location>
        <begin position="207"/>
        <end position="228"/>
    </location>
</feature>
<feature type="transmembrane region" description="Helical" evidence="11">
    <location>
        <begin position="21"/>
        <end position="43"/>
    </location>
</feature>
<reference evidence="13" key="1">
    <citation type="submission" date="2014-01" db="EMBL/GenBank/DDBJ databases">
        <authorList>
            <person name="Aslett M."/>
        </authorList>
    </citation>
    <scope>NUCLEOTIDE SEQUENCE</scope>
</reference>
<dbReference type="GO" id="GO:0046872">
    <property type="term" value="F:metal ion binding"/>
    <property type="evidence" value="ECO:0007669"/>
    <property type="project" value="UniProtKB-KW"/>
</dbReference>
<evidence type="ECO:0000256" key="10">
    <source>
        <dbReference type="ARBA" id="ARBA00023136"/>
    </source>
</evidence>
<keyword evidence="14" id="KW-1185">Reference proteome</keyword>
<dbReference type="STRING" id="36087.A0A077ZAD5"/>
<evidence type="ECO:0000256" key="11">
    <source>
        <dbReference type="SAM" id="Phobius"/>
    </source>
</evidence>
<keyword evidence="8 11" id="KW-1133">Transmembrane helix</keyword>
<dbReference type="PANTHER" id="PTHR10106:SF0">
    <property type="entry name" value="LD36721P"/>
    <property type="match status" value="1"/>
</dbReference>
<dbReference type="Pfam" id="PF03188">
    <property type="entry name" value="Cytochrom_B561"/>
    <property type="match status" value="1"/>
</dbReference>
<name>A0A077ZAD5_TRITR</name>
<evidence type="ECO:0000256" key="5">
    <source>
        <dbReference type="ARBA" id="ARBA00022692"/>
    </source>
</evidence>
<dbReference type="GO" id="GO:0016491">
    <property type="term" value="F:oxidoreductase activity"/>
    <property type="evidence" value="ECO:0007669"/>
    <property type="project" value="InterPro"/>
</dbReference>
<evidence type="ECO:0000256" key="4">
    <source>
        <dbReference type="ARBA" id="ARBA00022617"/>
    </source>
</evidence>
<proteinExistence type="predicted"/>
<feature type="transmembrane region" description="Helical" evidence="11">
    <location>
        <begin position="134"/>
        <end position="155"/>
    </location>
</feature>
<keyword evidence="10 11" id="KW-0472">Membrane</keyword>
<dbReference type="EMBL" id="HG806134">
    <property type="protein sequence ID" value="CDW57201.1"/>
    <property type="molecule type" value="Genomic_DNA"/>
</dbReference>
<keyword evidence="7" id="KW-0249">Electron transport</keyword>
<organism evidence="13 14">
    <name type="scientific">Trichuris trichiura</name>
    <name type="common">Whipworm</name>
    <name type="synonym">Trichocephalus trichiurus</name>
    <dbReference type="NCBI Taxonomy" id="36087"/>
    <lineage>
        <taxon>Eukaryota</taxon>
        <taxon>Metazoa</taxon>
        <taxon>Ecdysozoa</taxon>
        <taxon>Nematoda</taxon>
        <taxon>Enoplea</taxon>
        <taxon>Dorylaimia</taxon>
        <taxon>Trichinellida</taxon>
        <taxon>Trichuridae</taxon>
        <taxon>Trichuris</taxon>
    </lineage>
</organism>
<feature type="transmembrane region" description="Helical" evidence="11">
    <location>
        <begin position="95"/>
        <end position="114"/>
    </location>
</feature>
<gene>
    <name evidence="13" type="ORF">TTRE_0000549201</name>
</gene>
<protein>
    <submittedName>
        <fullName evidence="13">Cytochrome b561</fullName>
    </submittedName>
</protein>
<evidence type="ECO:0000256" key="9">
    <source>
        <dbReference type="ARBA" id="ARBA00023004"/>
    </source>
</evidence>
<dbReference type="SMART" id="SM00665">
    <property type="entry name" value="B561"/>
    <property type="match status" value="1"/>
</dbReference>
<dbReference type="OrthoDB" id="907479at2759"/>
<evidence type="ECO:0000256" key="7">
    <source>
        <dbReference type="ARBA" id="ARBA00022982"/>
    </source>
</evidence>
<keyword evidence="6" id="KW-0479">Metal-binding</keyword>
<keyword evidence="9" id="KW-0408">Iron</keyword>
<comment type="cofactor">
    <cofactor evidence="1">
        <name>heme b</name>
        <dbReference type="ChEBI" id="CHEBI:60344"/>
    </cofactor>
</comment>
<comment type="subcellular location">
    <subcellularLocation>
        <location evidence="2">Membrane</location>
        <topology evidence="2">Multi-pass membrane protein</topology>
    </subcellularLocation>
</comment>
<dbReference type="InterPro" id="IPR006593">
    <property type="entry name" value="Cyt_b561/ferric_Rdtase_TM"/>
</dbReference>
<dbReference type="InterPro" id="IPR043205">
    <property type="entry name" value="CYB561/CYBRD1-like"/>
</dbReference>
<dbReference type="FunFam" id="1.20.120.1770:FF:000001">
    <property type="entry name" value="Cytochrome b reductase 1"/>
    <property type="match status" value="1"/>
</dbReference>
<evidence type="ECO:0000259" key="12">
    <source>
        <dbReference type="PROSITE" id="PS50939"/>
    </source>
</evidence>
<evidence type="ECO:0000256" key="6">
    <source>
        <dbReference type="ARBA" id="ARBA00022723"/>
    </source>
</evidence>
<dbReference type="PROSITE" id="PS50939">
    <property type="entry name" value="CYTOCHROME_B561"/>
    <property type="match status" value="1"/>
</dbReference>
<evidence type="ECO:0000256" key="2">
    <source>
        <dbReference type="ARBA" id="ARBA00004141"/>
    </source>
</evidence>
<dbReference type="Proteomes" id="UP000030665">
    <property type="component" value="Unassembled WGS sequence"/>
</dbReference>
<sequence>MASLVTPTLDSNSPELRRFRFGCTVAHMLGITAVILVSVWMGSYGVGFEWEGSPAGMFRYHPMLMIIGMQLLMGEAALTYRMLRYTRKSISKPIHIALHSITFLCFVLALKAVFYSHNYVVPPIPNLYSLHSWVGLVIVLAFCLQYVFSFYSFFYPKVDPSLGERVMPIHRLIGKALLVASTASALMGISEYAAWNVKCWSQLCSEGMIANFTGLLLALYSAMVLYLVSNENYKREPLPEEATFRDLVSH</sequence>
<feature type="domain" description="Cytochrome b561" evidence="12">
    <location>
        <begin position="25"/>
        <end position="229"/>
    </location>
</feature>
<dbReference type="GO" id="GO:0016020">
    <property type="term" value="C:membrane"/>
    <property type="evidence" value="ECO:0007669"/>
    <property type="project" value="UniProtKB-SubCell"/>
</dbReference>
<evidence type="ECO:0000256" key="8">
    <source>
        <dbReference type="ARBA" id="ARBA00022989"/>
    </source>
</evidence>
<evidence type="ECO:0000313" key="13">
    <source>
        <dbReference type="EMBL" id="CDW57201.1"/>
    </source>
</evidence>
<feature type="transmembrane region" description="Helical" evidence="11">
    <location>
        <begin position="63"/>
        <end position="83"/>
    </location>
</feature>
<dbReference type="AlphaFoldDB" id="A0A077ZAD5"/>
<dbReference type="Gene3D" id="1.20.120.1770">
    <property type="match status" value="1"/>
</dbReference>
<evidence type="ECO:0000256" key="1">
    <source>
        <dbReference type="ARBA" id="ARBA00001970"/>
    </source>
</evidence>
<evidence type="ECO:0000313" key="14">
    <source>
        <dbReference type="Proteomes" id="UP000030665"/>
    </source>
</evidence>
<reference evidence="13" key="2">
    <citation type="submission" date="2014-03" db="EMBL/GenBank/DDBJ databases">
        <title>The whipworm genome and dual-species transcriptomics of an intimate host-pathogen interaction.</title>
        <authorList>
            <person name="Foth B.J."/>
            <person name="Tsai I.J."/>
            <person name="Reid A.J."/>
            <person name="Bancroft A.J."/>
            <person name="Nichol S."/>
            <person name="Tracey A."/>
            <person name="Holroyd N."/>
            <person name="Cotton J.A."/>
            <person name="Stanley E.J."/>
            <person name="Zarowiecki M."/>
            <person name="Liu J.Z."/>
            <person name="Huckvale T."/>
            <person name="Cooper P.J."/>
            <person name="Grencis R.K."/>
            <person name="Berriman M."/>
        </authorList>
    </citation>
    <scope>NUCLEOTIDE SEQUENCE [LARGE SCALE GENOMIC DNA]</scope>
</reference>
<evidence type="ECO:0000256" key="3">
    <source>
        <dbReference type="ARBA" id="ARBA00022448"/>
    </source>
</evidence>
<accession>A0A077ZAD5</accession>
<feature type="transmembrane region" description="Helical" evidence="11">
    <location>
        <begin position="176"/>
        <end position="195"/>
    </location>
</feature>
<keyword evidence="4" id="KW-0349">Heme</keyword>